<dbReference type="AlphaFoldDB" id="A0A0M0G6Z0"/>
<reference evidence="2" key="1">
    <citation type="submission" date="2015-07" db="EMBL/GenBank/DDBJ databases">
        <title>Fjat-10036 dsm4.</title>
        <authorList>
            <person name="Liu B."/>
            <person name="Wang J."/>
            <person name="Zhu Y."/>
            <person name="Liu G."/>
            <person name="Chen Q."/>
            <person name="Chen Z."/>
            <person name="Lan J."/>
            <person name="Che J."/>
            <person name="Ge C."/>
            <person name="Shi H."/>
            <person name="Pan Z."/>
            <person name="Liu X."/>
        </authorList>
    </citation>
    <scope>NUCLEOTIDE SEQUENCE [LARGE SCALE GENOMIC DNA]</scope>
    <source>
        <strain evidence="2">DSM 4</strain>
    </source>
</reference>
<comment type="caution">
    <text evidence="1">The sequence shown here is derived from an EMBL/GenBank/DDBJ whole genome shotgun (WGS) entry which is preliminary data.</text>
</comment>
<evidence type="ECO:0000313" key="1">
    <source>
        <dbReference type="EMBL" id="KON85604.1"/>
    </source>
</evidence>
<dbReference type="EMBL" id="LGUF01000007">
    <property type="protein sequence ID" value="KON85604.1"/>
    <property type="molecule type" value="Genomic_DNA"/>
</dbReference>
<proteinExistence type="predicted"/>
<dbReference type="RefSeq" id="WP_053432999.1">
    <property type="nucleotide sequence ID" value="NZ_LGUF01000007.1"/>
</dbReference>
<name>A0A0M0G6Z0_SPOGL</name>
<gene>
    <name evidence="1" type="ORF">AF332_01240</name>
</gene>
<dbReference type="STRING" id="1459.AF332_01240"/>
<accession>A0A0M0G6Z0</accession>
<dbReference type="Proteomes" id="UP000037109">
    <property type="component" value="Unassembled WGS sequence"/>
</dbReference>
<sequence>MTILKIKNLEEHDEHTVVFPPFSLEVSAGEVIAVHTNTNVRTVLLKMFMGGITISNGWDMDT</sequence>
<evidence type="ECO:0000313" key="2">
    <source>
        <dbReference type="Proteomes" id="UP000037109"/>
    </source>
</evidence>
<organism evidence="1 2">
    <name type="scientific">Sporosarcina globispora</name>
    <name type="common">Bacillus globisporus</name>
    <dbReference type="NCBI Taxonomy" id="1459"/>
    <lineage>
        <taxon>Bacteria</taxon>
        <taxon>Bacillati</taxon>
        <taxon>Bacillota</taxon>
        <taxon>Bacilli</taxon>
        <taxon>Bacillales</taxon>
        <taxon>Caryophanaceae</taxon>
        <taxon>Sporosarcina</taxon>
    </lineage>
</organism>
<protein>
    <submittedName>
        <fullName evidence="1">Uncharacterized protein</fullName>
    </submittedName>
</protein>
<dbReference type="PATRIC" id="fig|1459.3.peg.279"/>
<keyword evidence="2" id="KW-1185">Reference proteome</keyword>